<evidence type="ECO:0000256" key="10">
    <source>
        <dbReference type="ARBA" id="ARBA00023125"/>
    </source>
</evidence>
<dbReference type="RefSeq" id="WP_170111333.1">
    <property type="nucleotide sequence ID" value="NZ_QAAD01000006.1"/>
</dbReference>
<accession>A0A2T5C2X8</accession>
<dbReference type="InterPro" id="IPR011123">
    <property type="entry name" value="Y_Y_Y"/>
</dbReference>
<dbReference type="GO" id="GO:0000155">
    <property type="term" value="F:phosphorelay sensor kinase activity"/>
    <property type="evidence" value="ECO:0007669"/>
    <property type="project" value="InterPro"/>
</dbReference>
<dbReference type="InterPro" id="IPR001789">
    <property type="entry name" value="Sig_transdc_resp-reg_receiver"/>
</dbReference>
<keyword evidence="13" id="KW-0175">Coiled coil</keyword>
<dbReference type="FunFam" id="1.10.287.130:FF:000045">
    <property type="entry name" value="Two-component system sensor histidine kinase/response regulator"/>
    <property type="match status" value="1"/>
</dbReference>
<dbReference type="Gene3D" id="2.60.40.10">
    <property type="entry name" value="Immunoglobulins"/>
    <property type="match status" value="1"/>
</dbReference>
<dbReference type="EMBL" id="QAAD01000006">
    <property type="protein sequence ID" value="PTN09094.1"/>
    <property type="molecule type" value="Genomic_DNA"/>
</dbReference>
<keyword evidence="3 12" id="KW-0597">Phosphoprotein</keyword>
<dbReference type="PANTHER" id="PTHR43547:SF2">
    <property type="entry name" value="HYBRID SIGNAL TRANSDUCTION HISTIDINE KINASE C"/>
    <property type="match status" value="1"/>
</dbReference>
<evidence type="ECO:0000256" key="1">
    <source>
        <dbReference type="ARBA" id="ARBA00000085"/>
    </source>
</evidence>
<keyword evidence="19" id="KW-1185">Reference proteome</keyword>
<feature type="domain" description="Histidine kinase" evidence="16">
    <location>
        <begin position="872"/>
        <end position="1098"/>
    </location>
</feature>
<organism evidence="18 19">
    <name type="scientific">Mangrovibacterium marinum</name>
    <dbReference type="NCBI Taxonomy" id="1639118"/>
    <lineage>
        <taxon>Bacteria</taxon>
        <taxon>Pseudomonadati</taxon>
        <taxon>Bacteroidota</taxon>
        <taxon>Bacteroidia</taxon>
        <taxon>Marinilabiliales</taxon>
        <taxon>Prolixibacteraceae</taxon>
        <taxon>Mangrovibacterium</taxon>
    </lineage>
</organism>
<name>A0A2T5C2X8_9BACT</name>
<evidence type="ECO:0000256" key="2">
    <source>
        <dbReference type="ARBA" id="ARBA00012438"/>
    </source>
</evidence>
<dbReference type="Gene3D" id="3.30.565.10">
    <property type="entry name" value="Histidine kinase-like ATPase, C-terminal domain"/>
    <property type="match status" value="1"/>
</dbReference>
<dbReference type="SUPFAM" id="SSF50998">
    <property type="entry name" value="Quinoprotein alcohol dehydrogenase-like"/>
    <property type="match status" value="1"/>
</dbReference>
<feature type="modified residue" description="4-aspartylphosphate" evidence="12">
    <location>
        <position position="1187"/>
    </location>
</feature>
<keyword evidence="6 18" id="KW-0418">Kinase</keyword>
<feature type="chain" id="PRO_5015456620" description="histidine kinase" evidence="14">
    <location>
        <begin position="24"/>
        <end position="1397"/>
    </location>
</feature>
<dbReference type="SUPFAM" id="SSF55874">
    <property type="entry name" value="ATPase domain of HSP90 chaperone/DNA topoisomerase II/histidine kinase"/>
    <property type="match status" value="1"/>
</dbReference>
<feature type="domain" description="Response regulatory" evidence="17">
    <location>
        <begin position="1139"/>
        <end position="1254"/>
    </location>
</feature>
<evidence type="ECO:0000313" key="18">
    <source>
        <dbReference type="EMBL" id="PTN09094.1"/>
    </source>
</evidence>
<dbReference type="SMART" id="SM00387">
    <property type="entry name" value="HATPase_c"/>
    <property type="match status" value="1"/>
</dbReference>
<evidence type="ECO:0000256" key="3">
    <source>
        <dbReference type="ARBA" id="ARBA00022553"/>
    </source>
</evidence>
<dbReference type="InterPro" id="IPR004358">
    <property type="entry name" value="Sig_transdc_His_kin-like_C"/>
</dbReference>
<evidence type="ECO:0000256" key="5">
    <source>
        <dbReference type="ARBA" id="ARBA00022741"/>
    </source>
</evidence>
<feature type="domain" description="HTH araC/xylS-type" evidence="15">
    <location>
        <begin position="1286"/>
        <end position="1385"/>
    </location>
</feature>
<sequence>MNRTRLFLLLFFVAQFSAVLGQADGSRYKFMQLSIDDGLSNNQVRAILKDSRGFMWFGTARGLNRFDGTNFKIYTHDAFDSTSIPFTSIDFMVEDEDGRLWLRSINDFFIFDPDRNLFEALPRYYMDSKIPLAGIKQLMPDGDGRSWLLNSDNNLYCYDHRTLQSDSMRIGPAQGLPANDNLEAIAFDSKSQLWVVSRHFRLFKIDPASQAVQANYSLFEQPPGENVISNILIDSDDDVWVWAPGQPFGAFQLRSSDQQLVHYTAADRSLPLNSNLVSSIVEEKKGLIWIASDHGGINVLDKQKGQIVSLVNNRDDRFSLGQNSVNTLYRDDQGIIWAGTYKKGLSYFHPSLVQFEHYRYLPSVPNSLPYDDVNCFVEDNKGNLWIGTNGGGLIYFDRRKNRFQTYRNNPADPNSLASDVIVALCFDRNNQLWVGSYFGGLDRFDGKKFHHHQHNPADSTSISDNRVWEIFEDSECNLWVGTLAGGLNLYDRAEDCFYHFRAGEANSVGADFVMSIIEDSERNLWIGTSYGIDRLRLDTRRFEHYYPGPGIPGRLSDNHATDLHEDSRGLLWVATDQGLNVLDKQSGQFRVFTEQDGLEDSNIKTVQEDQNGHLWLSTTRGLSQVFVSPNGHSIRVADLQISVVNYDLMDGLQGTEFNENAAYRTRRGELIFGGGNGFNLFVPEDIHSVQSANKIILTGLSVFNQEVRVGSDFRGRVLLRETLNRQQSITLRYNENVFSIGFAALNFFNPEKNSFQYKLEPFNERWLEADLKKPEASFTNLNAGDYKFRVRVSDDGSSWTELADPLQITVLPPFWKSTWAMLFYLVALLVGLYFTRRFTLERQRLKFEAEQEHREAERIQQLDNLKTRFFTNVSHEFRTPLTLIMAPLEKLINKTEDARQRNQLIFIHRQSRRLLAMVNQLLDFRKMEFQKLEAKRSWGDLAAFISDLGIAFSDMAANKKIDFEVKVSHKSFFTWFDQDKTYKIISNLLSNAFKFTPDEGRIRLTVDIEPTPFQLDGKEQVWLQLNVQDSGIGIPEDKQSRIFDRFYQDDVPHSMVNQGSGIGLSMVQEYVSVLGGSIKLSSIVGKGSTFTVRIPVPLMSDQEAEAINQEQDEREAMSFFTEQPTGQLAEPVYEASKKSILLVEDNDDFRFYLKDNLREKYNIYEAPNGQKGWELCLKHLPDLLVSDVMMPVMTGTELCEKVKGDGRTSHLPIILLTAKAEAEDKLEGLESGADDYISKPFDFRILESRIDNLINSREQLRQTYQSMIGLNPEKIEVSSLDEKFIKKALQVVEENIPNAGFSVEDLSREVGMSRVSLYKKLMSLTKKSPVEFIRIIRLKRAADLLENSQFSVSEVAYQVGFNSPRYFSRYFKDYYNELPSEYIAKHRKQQAGFEDIL</sequence>
<dbReference type="SUPFAM" id="SSF46689">
    <property type="entry name" value="Homeodomain-like"/>
    <property type="match status" value="1"/>
</dbReference>
<keyword evidence="4" id="KW-0808">Transferase</keyword>
<dbReference type="InterPro" id="IPR011110">
    <property type="entry name" value="Reg_prop"/>
</dbReference>
<dbReference type="SMART" id="SM00448">
    <property type="entry name" value="REC"/>
    <property type="match status" value="1"/>
</dbReference>
<evidence type="ECO:0000256" key="6">
    <source>
        <dbReference type="ARBA" id="ARBA00022777"/>
    </source>
</evidence>
<keyword evidence="11" id="KW-0804">Transcription</keyword>
<dbReference type="Pfam" id="PF02518">
    <property type="entry name" value="HATPase_c"/>
    <property type="match status" value="1"/>
</dbReference>
<dbReference type="PROSITE" id="PS50110">
    <property type="entry name" value="RESPONSE_REGULATORY"/>
    <property type="match status" value="1"/>
</dbReference>
<proteinExistence type="predicted"/>
<dbReference type="GO" id="GO:0005524">
    <property type="term" value="F:ATP binding"/>
    <property type="evidence" value="ECO:0007669"/>
    <property type="project" value="UniProtKB-KW"/>
</dbReference>
<evidence type="ECO:0000256" key="4">
    <source>
        <dbReference type="ARBA" id="ARBA00022679"/>
    </source>
</evidence>
<dbReference type="EC" id="2.7.13.3" evidence="2"/>
<comment type="caution">
    <text evidence="18">The sequence shown here is derived from an EMBL/GenBank/DDBJ whole genome shotgun (WGS) entry which is preliminary data.</text>
</comment>
<dbReference type="SMART" id="SM00388">
    <property type="entry name" value="HisKA"/>
    <property type="match status" value="1"/>
</dbReference>
<keyword evidence="14" id="KW-0732">Signal</keyword>
<dbReference type="SUPFAM" id="SSF47384">
    <property type="entry name" value="Homodimeric domain of signal transducing histidine kinase"/>
    <property type="match status" value="1"/>
</dbReference>
<dbReference type="InterPro" id="IPR018060">
    <property type="entry name" value="HTH_AraC"/>
</dbReference>
<evidence type="ECO:0000256" key="9">
    <source>
        <dbReference type="ARBA" id="ARBA00023015"/>
    </source>
</evidence>
<comment type="catalytic activity">
    <reaction evidence="1">
        <text>ATP + protein L-histidine = ADP + protein N-phospho-L-histidine.</text>
        <dbReference type="EC" id="2.7.13.3"/>
    </reaction>
</comment>
<protein>
    <recommendedName>
        <fullName evidence="2">histidine kinase</fullName>
        <ecNumber evidence="2">2.7.13.3</ecNumber>
    </recommendedName>
</protein>
<dbReference type="InterPro" id="IPR003594">
    <property type="entry name" value="HATPase_dom"/>
</dbReference>
<dbReference type="InterPro" id="IPR018062">
    <property type="entry name" value="HTH_AraC-typ_CS"/>
</dbReference>
<dbReference type="PANTHER" id="PTHR43547">
    <property type="entry name" value="TWO-COMPONENT HISTIDINE KINASE"/>
    <property type="match status" value="1"/>
</dbReference>
<dbReference type="PRINTS" id="PR00344">
    <property type="entry name" value="BCTRLSENSOR"/>
</dbReference>
<keyword evidence="9" id="KW-0805">Transcription regulation</keyword>
<keyword evidence="8" id="KW-0902">Two-component regulatory system</keyword>
<evidence type="ECO:0000259" key="15">
    <source>
        <dbReference type="PROSITE" id="PS01124"/>
    </source>
</evidence>
<dbReference type="InterPro" id="IPR003661">
    <property type="entry name" value="HisK_dim/P_dom"/>
</dbReference>
<gene>
    <name evidence="18" type="ORF">C8N47_106194</name>
</gene>
<dbReference type="InterPro" id="IPR036097">
    <property type="entry name" value="HisK_dim/P_sf"/>
</dbReference>
<dbReference type="CDD" id="cd17574">
    <property type="entry name" value="REC_OmpR"/>
    <property type="match status" value="1"/>
</dbReference>
<dbReference type="Pfam" id="PF00072">
    <property type="entry name" value="Response_reg"/>
    <property type="match status" value="1"/>
</dbReference>
<dbReference type="CDD" id="cd00082">
    <property type="entry name" value="HisKA"/>
    <property type="match status" value="1"/>
</dbReference>
<dbReference type="GO" id="GO:0043565">
    <property type="term" value="F:sequence-specific DNA binding"/>
    <property type="evidence" value="ECO:0007669"/>
    <property type="project" value="InterPro"/>
</dbReference>
<dbReference type="PROSITE" id="PS50109">
    <property type="entry name" value="HIS_KIN"/>
    <property type="match status" value="1"/>
</dbReference>
<dbReference type="Gene3D" id="3.40.50.2300">
    <property type="match status" value="1"/>
</dbReference>
<evidence type="ECO:0000256" key="7">
    <source>
        <dbReference type="ARBA" id="ARBA00022840"/>
    </source>
</evidence>
<dbReference type="PROSITE" id="PS01124">
    <property type="entry name" value="HTH_ARAC_FAMILY_2"/>
    <property type="match status" value="1"/>
</dbReference>
<keyword evidence="10" id="KW-0238">DNA-binding</keyword>
<dbReference type="InterPro" id="IPR005467">
    <property type="entry name" value="His_kinase_dom"/>
</dbReference>
<keyword evidence="5" id="KW-0547">Nucleotide-binding</keyword>
<dbReference type="Proteomes" id="UP000243525">
    <property type="component" value="Unassembled WGS sequence"/>
</dbReference>
<evidence type="ECO:0000259" key="16">
    <source>
        <dbReference type="PROSITE" id="PS50109"/>
    </source>
</evidence>
<dbReference type="Gene3D" id="1.10.287.130">
    <property type="match status" value="1"/>
</dbReference>
<evidence type="ECO:0000256" key="13">
    <source>
        <dbReference type="SAM" id="Coils"/>
    </source>
</evidence>
<dbReference type="InterPro" id="IPR015943">
    <property type="entry name" value="WD40/YVTN_repeat-like_dom_sf"/>
</dbReference>
<evidence type="ECO:0000256" key="12">
    <source>
        <dbReference type="PROSITE-ProRule" id="PRU00169"/>
    </source>
</evidence>
<dbReference type="FunFam" id="3.30.565.10:FF:000037">
    <property type="entry name" value="Hybrid sensor histidine kinase/response regulator"/>
    <property type="match status" value="1"/>
</dbReference>
<evidence type="ECO:0000259" key="17">
    <source>
        <dbReference type="PROSITE" id="PS50110"/>
    </source>
</evidence>
<keyword evidence="7" id="KW-0067">ATP-binding</keyword>
<dbReference type="InterPro" id="IPR011006">
    <property type="entry name" value="CheY-like_superfamily"/>
</dbReference>
<feature type="signal peptide" evidence="14">
    <location>
        <begin position="1"/>
        <end position="23"/>
    </location>
</feature>
<dbReference type="SUPFAM" id="SSF63829">
    <property type="entry name" value="Calcium-dependent phosphotriesterase"/>
    <property type="match status" value="1"/>
</dbReference>
<feature type="coiled-coil region" evidence="13">
    <location>
        <begin position="1219"/>
        <end position="1263"/>
    </location>
</feature>
<evidence type="ECO:0000256" key="14">
    <source>
        <dbReference type="SAM" id="SignalP"/>
    </source>
</evidence>
<evidence type="ECO:0000256" key="11">
    <source>
        <dbReference type="ARBA" id="ARBA00023163"/>
    </source>
</evidence>
<evidence type="ECO:0000313" key="19">
    <source>
        <dbReference type="Proteomes" id="UP000243525"/>
    </source>
</evidence>
<dbReference type="InterPro" id="IPR036890">
    <property type="entry name" value="HATPase_C_sf"/>
</dbReference>
<dbReference type="Gene3D" id="1.10.10.60">
    <property type="entry name" value="Homeodomain-like"/>
    <property type="match status" value="1"/>
</dbReference>
<dbReference type="Pfam" id="PF07494">
    <property type="entry name" value="Reg_prop"/>
    <property type="match status" value="7"/>
</dbReference>
<dbReference type="Pfam" id="PF00512">
    <property type="entry name" value="HisKA"/>
    <property type="match status" value="1"/>
</dbReference>
<dbReference type="Gene3D" id="2.130.10.10">
    <property type="entry name" value="YVTN repeat-like/Quinoprotein amine dehydrogenase"/>
    <property type="match status" value="2"/>
</dbReference>
<reference evidence="18 19" key="1">
    <citation type="submission" date="2018-04" db="EMBL/GenBank/DDBJ databases">
        <title>Genomic Encyclopedia of Archaeal and Bacterial Type Strains, Phase II (KMG-II): from individual species to whole genera.</title>
        <authorList>
            <person name="Goeker M."/>
        </authorList>
    </citation>
    <scope>NUCLEOTIDE SEQUENCE [LARGE SCALE GENOMIC DNA]</scope>
    <source>
        <strain evidence="18 19">DSM 28823</strain>
    </source>
</reference>
<dbReference type="SMART" id="SM00342">
    <property type="entry name" value="HTH_ARAC"/>
    <property type="match status" value="1"/>
</dbReference>
<dbReference type="GO" id="GO:0003700">
    <property type="term" value="F:DNA-binding transcription factor activity"/>
    <property type="evidence" value="ECO:0007669"/>
    <property type="project" value="InterPro"/>
</dbReference>
<dbReference type="Pfam" id="PF07495">
    <property type="entry name" value="Y_Y_Y"/>
    <property type="match status" value="1"/>
</dbReference>
<dbReference type="SUPFAM" id="SSF52172">
    <property type="entry name" value="CheY-like"/>
    <property type="match status" value="1"/>
</dbReference>
<dbReference type="PROSITE" id="PS00041">
    <property type="entry name" value="HTH_ARAC_FAMILY_1"/>
    <property type="match status" value="1"/>
</dbReference>
<dbReference type="InterPro" id="IPR011047">
    <property type="entry name" value="Quinoprotein_ADH-like_sf"/>
</dbReference>
<dbReference type="InterPro" id="IPR013783">
    <property type="entry name" value="Ig-like_fold"/>
</dbReference>
<evidence type="ECO:0000256" key="8">
    <source>
        <dbReference type="ARBA" id="ARBA00023012"/>
    </source>
</evidence>
<dbReference type="Pfam" id="PF12833">
    <property type="entry name" value="HTH_18"/>
    <property type="match status" value="1"/>
</dbReference>
<dbReference type="InterPro" id="IPR009057">
    <property type="entry name" value="Homeodomain-like_sf"/>
</dbReference>